<gene>
    <name evidence="1" type="ORF">RALSY_mp10011</name>
</gene>
<dbReference type="EMBL" id="FR854090">
    <property type="protein sequence ID" value="CCA87498.1"/>
    <property type="molecule type" value="Genomic_DNA"/>
</dbReference>
<reference evidence="1" key="2">
    <citation type="submission" date="2011-04" db="EMBL/GenBank/DDBJ databases">
        <authorList>
            <person name="Genoscope - CEA"/>
        </authorList>
    </citation>
    <scope>NUCLEOTIDE SEQUENCE</scope>
    <source>
        <strain evidence="1">R24</strain>
    </source>
</reference>
<evidence type="ECO:0000313" key="1">
    <source>
        <dbReference type="EMBL" id="CCA87498.1"/>
    </source>
</evidence>
<protein>
    <submittedName>
        <fullName evidence="1">Uncharacterized protein</fullName>
    </submittedName>
</protein>
<name>G3A8C4_9RALS</name>
<dbReference type="AlphaFoldDB" id="G3A8C4"/>
<accession>G3A8C4</accession>
<proteinExistence type="predicted"/>
<reference evidence="1" key="1">
    <citation type="journal article" date="2011" name="PLoS ONE">
        <title>Ralstonia syzygii, the Blood Disease Bacterium and some Asian R. solanacearum strains form a single genomic species despite divergent lifestyles.</title>
        <authorList>
            <person name="Remenant B."/>
            <person name="de Cambiaire J.C."/>
            <person name="Cellier G."/>
            <person name="Jacobs J.M."/>
            <person name="Mangenot S."/>
            <person name="Barbe V."/>
            <person name="Lajus A."/>
            <person name="Vallenet D."/>
            <person name="Medigue C."/>
            <person name="Fegan M."/>
            <person name="Allen C."/>
            <person name="Prior P."/>
        </authorList>
    </citation>
    <scope>NUCLEOTIDE SEQUENCE</scope>
    <source>
        <strain evidence="1">R24</strain>
    </source>
</reference>
<sequence length="35" mass="3576">MKPLSSVLTFVTMLAGYAAFTPIIAPGQPVAKLAA</sequence>
<organism evidence="1">
    <name type="scientific">Ralstonia syzygii R24</name>
    <dbReference type="NCBI Taxonomy" id="907261"/>
    <lineage>
        <taxon>Bacteria</taxon>
        <taxon>Pseudomonadati</taxon>
        <taxon>Pseudomonadota</taxon>
        <taxon>Betaproteobacteria</taxon>
        <taxon>Burkholderiales</taxon>
        <taxon>Burkholderiaceae</taxon>
        <taxon>Ralstonia</taxon>
        <taxon>Ralstonia solanacearum species complex</taxon>
    </lineage>
</organism>